<evidence type="ECO:0000313" key="1">
    <source>
        <dbReference type="EMBL" id="CAM9505352.1"/>
    </source>
</evidence>
<dbReference type="Proteomes" id="UP001162501">
    <property type="component" value="Chromosome 11"/>
</dbReference>
<reference evidence="1" key="1">
    <citation type="submission" date="2023-05" db="EMBL/GenBank/DDBJ databases">
        <authorList>
            <consortium name="ELIXIR-Norway"/>
        </authorList>
    </citation>
    <scope>NUCLEOTIDE SEQUENCE</scope>
</reference>
<name>A0AC59Y9H0_RANTA</name>
<gene>
    <name evidence="1" type="ORF">MRATA1EN22A_LOCUS3467</name>
</gene>
<reference evidence="1" key="2">
    <citation type="submission" date="2025-03" db="EMBL/GenBank/DDBJ databases">
        <authorList>
            <consortium name="ELIXIR-Norway"/>
            <consortium name="Elixir Norway"/>
        </authorList>
    </citation>
    <scope>NUCLEOTIDE SEQUENCE</scope>
</reference>
<evidence type="ECO:0000313" key="2">
    <source>
        <dbReference type="Proteomes" id="UP001162501"/>
    </source>
</evidence>
<protein>
    <submittedName>
        <fullName evidence="1">Uncharacterized protein</fullName>
    </submittedName>
</protein>
<proteinExistence type="predicted"/>
<sequence length="113" mass="12189">MCVSQSCPNFATPWIIYSPPGSSVHGIFQVRILEWVAISYSRGSSQPKNGNLSLVSPALAGGFSITAQPGKPKDGEGRAQQRSLWTSKYSYQVGLCPLALLGKMELEVEMVEA</sequence>
<organism evidence="1 2">
    <name type="scientific">Rangifer tarandus platyrhynchus</name>
    <name type="common">Svalbard reindeer</name>
    <dbReference type="NCBI Taxonomy" id="3082113"/>
    <lineage>
        <taxon>Eukaryota</taxon>
        <taxon>Metazoa</taxon>
        <taxon>Chordata</taxon>
        <taxon>Craniata</taxon>
        <taxon>Vertebrata</taxon>
        <taxon>Euteleostomi</taxon>
        <taxon>Mammalia</taxon>
        <taxon>Eutheria</taxon>
        <taxon>Laurasiatheria</taxon>
        <taxon>Artiodactyla</taxon>
        <taxon>Ruminantia</taxon>
        <taxon>Pecora</taxon>
        <taxon>Cervidae</taxon>
        <taxon>Odocoileinae</taxon>
        <taxon>Rangifer</taxon>
    </lineage>
</organism>
<dbReference type="EMBL" id="OX596095">
    <property type="protein sequence ID" value="CAM9505352.1"/>
    <property type="molecule type" value="Genomic_DNA"/>
</dbReference>
<accession>A0AC59Y9H0</accession>